<dbReference type="GO" id="GO:0016787">
    <property type="term" value="F:hydrolase activity"/>
    <property type="evidence" value="ECO:0007669"/>
    <property type="project" value="UniProtKB-KW"/>
</dbReference>
<dbReference type="GO" id="GO:0004540">
    <property type="term" value="F:RNA nuclease activity"/>
    <property type="evidence" value="ECO:0007669"/>
    <property type="project" value="InterPro"/>
</dbReference>
<organism evidence="6 7">
    <name type="scientific">Candidatus Avoscillospira stercorigallinarum</name>
    <dbReference type="NCBI Taxonomy" id="2840708"/>
    <lineage>
        <taxon>Bacteria</taxon>
        <taxon>Bacillati</taxon>
        <taxon>Bacillota</taxon>
        <taxon>Clostridia</taxon>
        <taxon>Eubacteriales</taxon>
        <taxon>Oscillospiraceae</taxon>
        <taxon>Oscillospiraceae incertae sedis</taxon>
        <taxon>Candidatus Avoscillospira</taxon>
    </lineage>
</organism>
<reference evidence="6" key="2">
    <citation type="journal article" date="2021" name="PeerJ">
        <title>Extensive microbial diversity within the chicken gut microbiome revealed by metagenomics and culture.</title>
        <authorList>
            <person name="Gilroy R."/>
            <person name="Ravi A."/>
            <person name="Getino M."/>
            <person name="Pursley I."/>
            <person name="Horton D.L."/>
            <person name="Alikhan N.F."/>
            <person name="Baker D."/>
            <person name="Gharbi K."/>
            <person name="Hall N."/>
            <person name="Watson M."/>
            <person name="Adriaenssens E.M."/>
            <person name="Foster-Nyarko E."/>
            <person name="Jarju S."/>
            <person name="Secka A."/>
            <person name="Antonio M."/>
            <person name="Oren A."/>
            <person name="Chaudhuri R.R."/>
            <person name="La Ragione R."/>
            <person name="Hildebrand F."/>
            <person name="Pallen M.J."/>
        </authorList>
    </citation>
    <scope>NUCLEOTIDE SEQUENCE</scope>
    <source>
        <strain evidence="6">ChiSjej2B20-13462</strain>
    </source>
</reference>
<evidence type="ECO:0000256" key="3">
    <source>
        <dbReference type="ARBA" id="ARBA00022722"/>
    </source>
</evidence>
<evidence type="ECO:0000256" key="4">
    <source>
        <dbReference type="ARBA" id="ARBA00022741"/>
    </source>
</evidence>
<sequence>MKYSDEQRVAKIRETTEKLLSYIRREQITPERIFSEEPIQWAVTTPLYNIGKHVANLTPAFKNEHNTIPWVKIAGLRHRLVHHYEDTNWTVICAILYDVLPRFLEELKRL</sequence>
<accession>A0A9D0Z5R5</accession>
<keyword evidence="4" id="KW-0547">Nucleotide-binding</keyword>
<keyword evidence="1" id="KW-0597">Phosphoprotein</keyword>
<proteinExistence type="predicted"/>
<dbReference type="EMBL" id="DVFN01000077">
    <property type="protein sequence ID" value="HIQ69707.1"/>
    <property type="molecule type" value="Genomic_DNA"/>
</dbReference>
<evidence type="ECO:0000256" key="2">
    <source>
        <dbReference type="ARBA" id="ARBA00022649"/>
    </source>
</evidence>
<keyword evidence="5" id="KW-0378">Hydrolase</keyword>
<dbReference type="GO" id="GO:0110001">
    <property type="term" value="C:toxin-antitoxin complex"/>
    <property type="evidence" value="ECO:0007669"/>
    <property type="project" value="InterPro"/>
</dbReference>
<comment type="caution">
    <text evidence="6">The sequence shown here is derived from an EMBL/GenBank/DDBJ whole genome shotgun (WGS) entry which is preliminary data.</text>
</comment>
<keyword evidence="2" id="KW-1277">Toxin-antitoxin system</keyword>
<reference evidence="6" key="1">
    <citation type="submission" date="2020-10" db="EMBL/GenBank/DDBJ databases">
        <authorList>
            <person name="Gilroy R."/>
        </authorList>
    </citation>
    <scope>NUCLEOTIDE SEQUENCE</scope>
    <source>
        <strain evidence="6">ChiSjej2B20-13462</strain>
    </source>
</reference>
<evidence type="ECO:0000313" key="7">
    <source>
        <dbReference type="Proteomes" id="UP000886874"/>
    </source>
</evidence>
<dbReference type="PANTHER" id="PTHR34139:SF1">
    <property type="entry name" value="RNASE MJ1380-RELATED"/>
    <property type="match status" value="1"/>
</dbReference>
<evidence type="ECO:0000256" key="1">
    <source>
        <dbReference type="ARBA" id="ARBA00022553"/>
    </source>
</evidence>
<dbReference type="Pfam" id="PF01934">
    <property type="entry name" value="HepT-like"/>
    <property type="match status" value="1"/>
</dbReference>
<dbReference type="InterPro" id="IPR051813">
    <property type="entry name" value="HepT_RNase_toxin"/>
</dbReference>
<keyword evidence="3" id="KW-0540">Nuclease</keyword>
<evidence type="ECO:0000256" key="5">
    <source>
        <dbReference type="ARBA" id="ARBA00022801"/>
    </source>
</evidence>
<dbReference type="InterPro" id="IPR008201">
    <property type="entry name" value="HepT-like"/>
</dbReference>
<dbReference type="AlphaFoldDB" id="A0A9D0Z5R5"/>
<gene>
    <name evidence="6" type="ORF">IAA67_05195</name>
</gene>
<name>A0A9D0Z5R5_9FIRM</name>
<evidence type="ECO:0000313" key="6">
    <source>
        <dbReference type="EMBL" id="HIQ69707.1"/>
    </source>
</evidence>
<dbReference type="PANTHER" id="PTHR34139">
    <property type="entry name" value="UPF0331 PROTEIN MJ0127"/>
    <property type="match status" value="1"/>
</dbReference>
<dbReference type="GO" id="GO:0000166">
    <property type="term" value="F:nucleotide binding"/>
    <property type="evidence" value="ECO:0007669"/>
    <property type="project" value="UniProtKB-KW"/>
</dbReference>
<protein>
    <submittedName>
        <fullName evidence="6">DUF86 domain-containing protein</fullName>
    </submittedName>
</protein>
<dbReference type="Proteomes" id="UP000886874">
    <property type="component" value="Unassembled WGS sequence"/>
</dbReference>